<evidence type="ECO:0008006" key="5">
    <source>
        <dbReference type="Google" id="ProtNLM"/>
    </source>
</evidence>
<feature type="chain" id="PRO_5035237990" description="FNIP repeat-containing protein" evidence="2">
    <location>
        <begin position="20"/>
        <end position="1024"/>
    </location>
</feature>
<dbReference type="PROSITE" id="PS51257">
    <property type="entry name" value="PROKAR_LIPOPROTEIN"/>
    <property type="match status" value="1"/>
</dbReference>
<dbReference type="EMBL" id="AJWJ01000401">
    <property type="protein sequence ID" value="KAF2071203.1"/>
    <property type="molecule type" value="Genomic_DNA"/>
</dbReference>
<comment type="caution">
    <text evidence="3">The sequence shown here is derived from an EMBL/GenBank/DDBJ whole genome shotgun (WGS) entry which is preliminary data.</text>
</comment>
<keyword evidence="4" id="KW-1185">Reference proteome</keyword>
<evidence type="ECO:0000313" key="3">
    <source>
        <dbReference type="EMBL" id="KAF2071203.1"/>
    </source>
</evidence>
<keyword evidence="1" id="KW-0677">Repeat</keyword>
<sequence>MKFLTFAFLLLLSVSASLAGSCFDTTGFHSNFTATAFNAIVPLTNGFPLSYFEAGTIDVDFVKQQIAVTFDILTNDNIAKGQLFGFAANQTMYVVNSDSNGISCAELPLNLPIPTKFPNITANLGPINIGKFQTEVYEVFEGGQFQKVLYDLQNCAVVSSYMINNPSQPPGVTNVNFLNFVNTPAPISLPSLCTDPSMNIKLNKHAERSVQTPKSIQQLLRPFLKEFNPITGNFDVETQVSIDEITLSGFNSPTKLESQGHLFKSNIKKLSFKHFKSIIPKDYLPSSLQELELLDDKTLLESNSIPLVKTLKLNSKDDIDNNDNSFDFKSIIPKSVEILHIGGKLEPSEIPSNVKEIHINMDSNYGYILKPNTFTKVEQQYPPYNKTNNLFLYLWRINRLKGQIHSYNYRTIFTPPEHTPQHLLSDRFTFLFRNDLEPRARFFIEEKFIESMEGIQNKVENFNVNELKGIKYIKSEVNLIKRKLPSVTHLDLINYYNPVSPQLASLVPNAHLPDSLTYLNFLNTTKNIPNNIPSTIKHLVIYTSNFKKEEIPSSVQTLEVRDVSILSVKPQKVPSTVQRLLFTIESYQNLKSNDSIHPEILSKCSEGQIIEIYKQGNPISTKTTTLIWCDNKIIEKDIIPNNVKRIIFGNQFNQLLVEGTIPSTITEINFGISFNQSLKKTYLPPSLTYLSFGKNFNQPFDKDTILPNLCYLTLKQLNPKQSLSHLPPSVSHLLLENIKEMKLDLPSTVKHLKVFSKTLNLTHALMLPSSIQSLHTNLFVGFIDVEKDLEPNVDVSLTPTSDIFASNIKIHLYSQRFDKFIKSNSLISNIYSIDFGNSFRQPILPGSLPPCLKKLRLGDSFNRQMGKDCIPSSVETLYFGDCFNQPLNPGVIPLSVTDLDLGKSFNQDLEHDSLPSGLKKLRIPFFENFEKIVTCIPSTVEELTIANGYQNTNRLSCNLIPLSIKTLNFEPDLCVSKINTLPPNVKKLSLCDEFKGFIPQSVESVQLPASFDQPLNSILCWKTV</sequence>
<dbReference type="InterPro" id="IPR051251">
    <property type="entry name" value="STK_FNIP-Repeat"/>
</dbReference>
<name>A0A8J4UY02_9MYCE</name>
<dbReference type="Proteomes" id="UP000695562">
    <property type="component" value="Unassembled WGS sequence"/>
</dbReference>
<dbReference type="Pfam" id="PF05725">
    <property type="entry name" value="FNIP"/>
    <property type="match status" value="4"/>
</dbReference>
<evidence type="ECO:0000313" key="4">
    <source>
        <dbReference type="Proteomes" id="UP000695562"/>
    </source>
</evidence>
<keyword evidence="2" id="KW-0732">Signal</keyword>
<accession>A0A8J4UY02</accession>
<dbReference type="InterPro" id="IPR040310">
    <property type="entry name" value="DDB_G0292248"/>
</dbReference>
<dbReference type="OrthoDB" id="19902at2759"/>
<evidence type="ECO:0000256" key="1">
    <source>
        <dbReference type="ARBA" id="ARBA00022737"/>
    </source>
</evidence>
<organism evidence="3 4">
    <name type="scientific">Polysphondylium violaceum</name>
    <dbReference type="NCBI Taxonomy" id="133409"/>
    <lineage>
        <taxon>Eukaryota</taxon>
        <taxon>Amoebozoa</taxon>
        <taxon>Evosea</taxon>
        <taxon>Eumycetozoa</taxon>
        <taxon>Dictyostelia</taxon>
        <taxon>Dictyosteliales</taxon>
        <taxon>Dictyosteliaceae</taxon>
        <taxon>Polysphondylium</taxon>
    </lineage>
</organism>
<gene>
    <name evidence="3" type="ORF">CYY_007471</name>
</gene>
<evidence type="ECO:0000256" key="2">
    <source>
        <dbReference type="SAM" id="SignalP"/>
    </source>
</evidence>
<proteinExistence type="predicted"/>
<feature type="signal peptide" evidence="2">
    <location>
        <begin position="1"/>
        <end position="19"/>
    </location>
</feature>
<protein>
    <recommendedName>
        <fullName evidence="5">FNIP repeat-containing protein</fullName>
    </recommendedName>
</protein>
<reference evidence="3" key="1">
    <citation type="submission" date="2020-01" db="EMBL/GenBank/DDBJ databases">
        <title>Development of genomics and gene disruption for Polysphondylium violaceum indicates a role for the polyketide synthase stlB in stalk morphogenesis.</title>
        <authorList>
            <person name="Narita B."/>
            <person name="Kawabe Y."/>
            <person name="Kin K."/>
            <person name="Saito T."/>
            <person name="Gibbs R."/>
            <person name="Kuspa A."/>
            <person name="Muzny D."/>
            <person name="Queller D."/>
            <person name="Richards S."/>
            <person name="Strassman J."/>
            <person name="Sucgang R."/>
            <person name="Worley K."/>
            <person name="Schaap P."/>
        </authorList>
    </citation>
    <scope>NUCLEOTIDE SEQUENCE</scope>
    <source>
        <strain evidence="3">QSvi11</strain>
    </source>
</reference>
<dbReference type="PANTHER" id="PTHR32134">
    <property type="entry name" value="FNIP REPEAT-CONTAINING PROTEIN"/>
    <property type="match status" value="1"/>
</dbReference>
<dbReference type="PANTHER" id="PTHR32134:SF173">
    <property type="entry name" value="FNIP REPEAT-CONTAINING PROTEIN-RELATED"/>
    <property type="match status" value="1"/>
</dbReference>
<dbReference type="AlphaFoldDB" id="A0A8J4UY02"/>
<dbReference type="SUPFAM" id="SSF52058">
    <property type="entry name" value="L domain-like"/>
    <property type="match status" value="1"/>
</dbReference>
<dbReference type="InterPro" id="IPR008615">
    <property type="entry name" value="FNIP"/>
</dbReference>
<dbReference type="Pfam" id="PF25544">
    <property type="entry name" value="Ependymin_amoebozoa"/>
    <property type="match status" value="1"/>
</dbReference>